<dbReference type="AlphaFoldDB" id="A0A8J3CL86"/>
<dbReference type="GO" id="GO:0009073">
    <property type="term" value="P:aromatic amino acid family biosynthetic process"/>
    <property type="evidence" value="ECO:0007669"/>
    <property type="project" value="InterPro"/>
</dbReference>
<dbReference type="InterPro" id="IPR013785">
    <property type="entry name" value="Aldolase_TIM"/>
</dbReference>
<dbReference type="PANTHER" id="PTHR21337:SF0">
    <property type="entry name" value="PHOSPHO-2-DEHYDRO-3-DEOXYHEPTONATE ALDOLASE"/>
    <property type="match status" value="1"/>
</dbReference>
<gene>
    <name evidence="5" type="ORF">GCM10009069_03320</name>
</gene>
<dbReference type="NCBIfam" id="TIGR01358">
    <property type="entry name" value="DAHP_synth_II"/>
    <property type="match status" value="1"/>
</dbReference>
<feature type="binding site" evidence="3">
    <location>
        <position position="108"/>
    </location>
    <ligand>
        <name>phosphoenolpyruvate</name>
        <dbReference type="ChEBI" id="CHEBI:58702"/>
    </ligand>
</feature>
<dbReference type="PANTHER" id="PTHR21337">
    <property type="entry name" value="PHOSPHO-2-DEHYDRO-3-DEOXYHEPTONATE ALDOLASE 1, 2"/>
    <property type="match status" value="1"/>
</dbReference>
<feature type="binding site" evidence="3">
    <location>
        <position position="396"/>
    </location>
    <ligand>
        <name>Mn(2+)</name>
        <dbReference type="ChEBI" id="CHEBI:29035"/>
    </ligand>
</feature>
<organism evidence="5 6">
    <name type="scientific">Algimonas arctica</name>
    <dbReference type="NCBI Taxonomy" id="1479486"/>
    <lineage>
        <taxon>Bacteria</taxon>
        <taxon>Pseudomonadati</taxon>
        <taxon>Pseudomonadota</taxon>
        <taxon>Alphaproteobacteria</taxon>
        <taxon>Maricaulales</taxon>
        <taxon>Robiginitomaculaceae</taxon>
        <taxon>Algimonas</taxon>
    </lineage>
</organism>
<dbReference type="SUPFAM" id="SSF51569">
    <property type="entry name" value="Aldolase"/>
    <property type="match status" value="1"/>
</dbReference>
<dbReference type="Gene3D" id="3.20.20.70">
    <property type="entry name" value="Aldolase class I"/>
    <property type="match status" value="1"/>
</dbReference>
<dbReference type="EMBL" id="BMZH01000001">
    <property type="protein sequence ID" value="GHA83367.1"/>
    <property type="molecule type" value="Genomic_DNA"/>
</dbReference>
<protein>
    <recommendedName>
        <fullName evidence="4">Phospho-2-dehydro-3-deoxyheptonate aldolase</fullName>
        <ecNumber evidence="4">2.5.1.54</ecNumber>
    </recommendedName>
</protein>
<evidence type="ECO:0000313" key="5">
    <source>
        <dbReference type="EMBL" id="GHA83367.1"/>
    </source>
</evidence>
<comment type="cofactor">
    <cofactor evidence="3">
        <name>Mn(2+)</name>
        <dbReference type="ChEBI" id="CHEBI:29035"/>
    </cofactor>
    <cofactor evidence="3">
        <name>Co(2+)</name>
        <dbReference type="ChEBI" id="CHEBI:48828"/>
    </cofactor>
    <cofactor evidence="3">
        <name>Cd(2+)</name>
        <dbReference type="ChEBI" id="CHEBI:48775"/>
    </cofactor>
    <text evidence="3">Binds 1 divalent cation per subunit. The enzyme is active with manganese, cobalt or cadmium ions.</text>
</comment>
<evidence type="ECO:0000256" key="1">
    <source>
        <dbReference type="ARBA" id="ARBA00008911"/>
    </source>
</evidence>
<feature type="binding site" evidence="3">
    <location>
        <position position="322"/>
    </location>
    <ligand>
        <name>phosphoenolpyruvate</name>
        <dbReference type="ChEBI" id="CHEBI:58702"/>
    </ligand>
</feature>
<feature type="binding site" evidence="3">
    <location>
        <position position="354"/>
    </location>
    <ligand>
        <name>Mn(2+)</name>
        <dbReference type="ChEBI" id="CHEBI:29035"/>
    </ligand>
</feature>
<keyword evidence="3" id="KW-0170">Cobalt</keyword>
<evidence type="ECO:0000256" key="4">
    <source>
        <dbReference type="RuleBase" id="RU363071"/>
    </source>
</evidence>
<keyword evidence="6" id="KW-1185">Reference proteome</keyword>
<accession>A0A8J3CL86</accession>
<keyword evidence="3" id="KW-0104">Cadmium</keyword>
<dbReference type="InterPro" id="IPR002480">
    <property type="entry name" value="DAHP_synth_2"/>
</dbReference>
<comment type="catalytic activity">
    <reaction evidence="4">
        <text>D-erythrose 4-phosphate + phosphoenolpyruvate + H2O = 7-phospho-2-dehydro-3-deoxy-D-arabino-heptonate + phosphate</text>
        <dbReference type="Rhea" id="RHEA:14717"/>
        <dbReference type="ChEBI" id="CHEBI:15377"/>
        <dbReference type="ChEBI" id="CHEBI:16897"/>
        <dbReference type="ChEBI" id="CHEBI:43474"/>
        <dbReference type="ChEBI" id="CHEBI:58394"/>
        <dbReference type="ChEBI" id="CHEBI:58702"/>
        <dbReference type="EC" id="2.5.1.54"/>
    </reaction>
</comment>
<reference evidence="5" key="1">
    <citation type="journal article" date="2014" name="Int. J. Syst. Evol. Microbiol.">
        <title>Complete genome sequence of Corynebacterium casei LMG S-19264T (=DSM 44701T), isolated from a smear-ripened cheese.</title>
        <authorList>
            <consortium name="US DOE Joint Genome Institute (JGI-PGF)"/>
            <person name="Walter F."/>
            <person name="Albersmeier A."/>
            <person name="Kalinowski J."/>
            <person name="Ruckert C."/>
        </authorList>
    </citation>
    <scope>NUCLEOTIDE SEQUENCE</scope>
    <source>
        <strain evidence="5">KCTC 32513</strain>
    </source>
</reference>
<comment type="caution">
    <text evidence="5">The sequence shown here is derived from an EMBL/GenBank/DDBJ whole genome shotgun (WGS) entry which is preliminary data.</text>
</comment>
<proteinExistence type="inferred from homology"/>
<evidence type="ECO:0000313" key="6">
    <source>
        <dbReference type="Proteomes" id="UP000634004"/>
    </source>
</evidence>
<sequence>MQKWTPSSWRTKPALHIPNDYPDVDALNAVEKTLGGYPPLVFAGEARRLKARLADVSMGKAFLLQGGDCAESFKEFHPDNLRDMFRIMMQMAVVLTYGGGQPVVKVGRIAGQFGKPRSSPIEVRDGITLPSYRGDNINGMDFNPESRIPDPERLLKAYGQSASTQNLLRAFSSGGYANLRNIHKWTLGFVSNTAVSQRYEELCDTISDALDFMEACGVTPQSTPQMAATDYYTSHEGLLLGYEEAMTRIDSTTGRWYDTSAHMLWIGNRTRQLDHAHVEFFRGIENPIAMKVGEGLDPDELLRLTDVLNPDNEPGRLTLICRYGHDKVAKGLPTLARAIKSAGKHVVWSCDPMHGNTVKTASGYKTRPVDHIMSEVRTFMQVLHSEGCWPGGVHFEMTGQNVTECVGGSARVVREEDLSSRYHTHCDPRLNADQALELAFLIAEELNGYRKADAAKLAV</sequence>
<feature type="binding site" evidence="3">
    <location>
        <position position="69"/>
    </location>
    <ligand>
        <name>Mn(2+)</name>
        <dbReference type="ChEBI" id="CHEBI:29035"/>
    </ligand>
</feature>
<comment type="similarity">
    <text evidence="1 4">Belongs to the class-II DAHP synthase family.</text>
</comment>
<feature type="binding site" evidence="3">
    <location>
        <position position="291"/>
    </location>
    <ligand>
        <name>phosphoenolpyruvate</name>
        <dbReference type="ChEBI" id="CHEBI:58702"/>
    </ligand>
</feature>
<dbReference type="Pfam" id="PF01474">
    <property type="entry name" value="DAHP_synth_2"/>
    <property type="match status" value="1"/>
</dbReference>
<feature type="binding site" evidence="3">
    <location>
        <position position="427"/>
    </location>
    <ligand>
        <name>Mn(2+)</name>
        <dbReference type="ChEBI" id="CHEBI:29035"/>
    </ligand>
</feature>
<evidence type="ECO:0000256" key="3">
    <source>
        <dbReference type="PIRSR" id="PIRSR602480-1"/>
    </source>
</evidence>
<dbReference type="GO" id="GO:0003849">
    <property type="term" value="F:3-deoxy-7-phosphoheptulonate synthase activity"/>
    <property type="evidence" value="ECO:0007669"/>
    <property type="project" value="UniProtKB-EC"/>
</dbReference>
<keyword evidence="2 4" id="KW-0808">Transferase</keyword>
<evidence type="ECO:0000256" key="2">
    <source>
        <dbReference type="ARBA" id="ARBA00022679"/>
    </source>
</evidence>
<dbReference type="EC" id="2.5.1.54" evidence="4"/>
<keyword evidence="3" id="KW-0464">Manganese</keyword>
<reference evidence="5" key="2">
    <citation type="submission" date="2020-09" db="EMBL/GenBank/DDBJ databases">
        <authorList>
            <person name="Sun Q."/>
            <person name="Kim S."/>
        </authorList>
    </citation>
    <scope>NUCLEOTIDE SEQUENCE</scope>
    <source>
        <strain evidence="5">KCTC 32513</strain>
    </source>
</reference>
<name>A0A8J3CL86_9PROT</name>
<dbReference type="Proteomes" id="UP000634004">
    <property type="component" value="Unassembled WGS sequence"/>
</dbReference>